<dbReference type="RefSeq" id="WP_305014047.1">
    <property type="nucleotide sequence ID" value="NZ_JAUQSX010000016.1"/>
</dbReference>
<proteinExistence type="predicted"/>
<feature type="domain" description="N-acetyltransferase" evidence="3">
    <location>
        <begin position="5"/>
        <end position="165"/>
    </location>
</feature>
<keyword evidence="5" id="KW-1185">Reference proteome</keyword>
<dbReference type="InterPro" id="IPR016181">
    <property type="entry name" value="Acyl_CoA_acyltransferase"/>
</dbReference>
<reference evidence="4" key="1">
    <citation type="submission" date="2023-07" db="EMBL/GenBank/DDBJ databases">
        <authorList>
            <person name="Kim M.K."/>
        </authorList>
    </citation>
    <scope>NUCLEOTIDE SEQUENCE</scope>
    <source>
        <strain evidence="4">M29</strain>
    </source>
</reference>
<dbReference type="Proteomes" id="UP001167796">
    <property type="component" value="Unassembled WGS sequence"/>
</dbReference>
<accession>A0ABT9AJ67</accession>
<evidence type="ECO:0000259" key="3">
    <source>
        <dbReference type="PROSITE" id="PS51186"/>
    </source>
</evidence>
<name>A0ABT9AJ67_9BACT</name>
<evidence type="ECO:0000256" key="2">
    <source>
        <dbReference type="ARBA" id="ARBA00023315"/>
    </source>
</evidence>
<comment type="caution">
    <text evidence="4">The sequence shown here is derived from an EMBL/GenBank/DDBJ whole genome shotgun (WGS) entry which is preliminary data.</text>
</comment>
<dbReference type="InterPro" id="IPR050832">
    <property type="entry name" value="Bact_Acetyltransf"/>
</dbReference>
<keyword evidence="2" id="KW-0012">Acyltransferase</keyword>
<dbReference type="Gene3D" id="3.40.630.30">
    <property type="match status" value="1"/>
</dbReference>
<dbReference type="PANTHER" id="PTHR43877:SF2">
    <property type="entry name" value="AMINOALKYLPHOSPHONATE N-ACETYLTRANSFERASE-RELATED"/>
    <property type="match status" value="1"/>
</dbReference>
<protein>
    <submittedName>
        <fullName evidence="4">GNAT family N-acetyltransferase</fullName>
    </submittedName>
</protein>
<gene>
    <name evidence="4" type="ORF">Q5H92_23650</name>
</gene>
<organism evidence="4 5">
    <name type="scientific">Hymenobacter mellowenesis</name>
    <dbReference type="NCBI Taxonomy" id="3063995"/>
    <lineage>
        <taxon>Bacteria</taxon>
        <taxon>Pseudomonadati</taxon>
        <taxon>Bacteroidota</taxon>
        <taxon>Cytophagia</taxon>
        <taxon>Cytophagales</taxon>
        <taxon>Hymenobacteraceae</taxon>
        <taxon>Hymenobacter</taxon>
    </lineage>
</organism>
<dbReference type="EMBL" id="JAUQSX010000016">
    <property type="protein sequence ID" value="MDO7849379.1"/>
    <property type="molecule type" value="Genomic_DNA"/>
</dbReference>
<keyword evidence="1" id="KW-0808">Transferase</keyword>
<dbReference type="Pfam" id="PF00583">
    <property type="entry name" value="Acetyltransf_1"/>
    <property type="match status" value="1"/>
</dbReference>
<evidence type="ECO:0000256" key="1">
    <source>
        <dbReference type="ARBA" id="ARBA00022679"/>
    </source>
</evidence>
<sequence>MTVPLYLATATTADVPRLTRLVNRAYRGDASRQGWTTEAHLLDGQRIDEDGLREMLAVPGAAILMCLGANDELLGSFYAHATGEKVYLGMLAVEPGRQTNGVGKFLIHAAEDYGRQHGCTTSKMTVISVRAELLAYYARQGYRPTGATEPFPTDPRFGVPRQPLTLLVLEKSLVEAQAPPGPMAG</sequence>
<dbReference type="SUPFAM" id="SSF55729">
    <property type="entry name" value="Acyl-CoA N-acyltransferases (Nat)"/>
    <property type="match status" value="1"/>
</dbReference>
<evidence type="ECO:0000313" key="5">
    <source>
        <dbReference type="Proteomes" id="UP001167796"/>
    </source>
</evidence>
<dbReference type="InterPro" id="IPR000182">
    <property type="entry name" value="GNAT_dom"/>
</dbReference>
<dbReference type="CDD" id="cd04301">
    <property type="entry name" value="NAT_SF"/>
    <property type="match status" value="1"/>
</dbReference>
<dbReference type="PANTHER" id="PTHR43877">
    <property type="entry name" value="AMINOALKYLPHOSPHONATE N-ACETYLTRANSFERASE-RELATED-RELATED"/>
    <property type="match status" value="1"/>
</dbReference>
<evidence type="ECO:0000313" key="4">
    <source>
        <dbReference type="EMBL" id="MDO7849379.1"/>
    </source>
</evidence>
<dbReference type="PROSITE" id="PS51186">
    <property type="entry name" value="GNAT"/>
    <property type="match status" value="1"/>
</dbReference>